<comment type="cofactor">
    <cofactor evidence="1">
        <name>FAD</name>
        <dbReference type="ChEBI" id="CHEBI:57692"/>
    </cofactor>
</comment>
<evidence type="ECO:0000256" key="4">
    <source>
        <dbReference type="ARBA" id="ARBA00022827"/>
    </source>
</evidence>
<keyword evidence="3" id="KW-0285">Flavoprotein</keyword>
<dbReference type="Pfam" id="PF01266">
    <property type="entry name" value="DAO"/>
    <property type="match status" value="1"/>
</dbReference>
<dbReference type="SUPFAM" id="SSF51905">
    <property type="entry name" value="FAD/NAD(P)-binding domain"/>
    <property type="match status" value="1"/>
</dbReference>
<dbReference type="EMBL" id="AP014924">
    <property type="protein sequence ID" value="BAS27791.1"/>
    <property type="molecule type" value="Genomic_DNA"/>
</dbReference>
<name>A0A0K2SKZ6_LIMPI</name>
<proteinExistence type="inferred from homology"/>
<dbReference type="InterPro" id="IPR036188">
    <property type="entry name" value="FAD/NAD-bd_sf"/>
</dbReference>
<reference evidence="9" key="2">
    <citation type="journal article" date="2016" name="Int. J. Syst. Evol. Microbiol.">
        <title>Complete genome sequence and cell structure of Limnochorda pilosa, a Gram-negative spore-former within the phylum Firmicutes.</title>
        <authorList>
            <person name="Watanabe M."/>
            <person name="Kojima H."/>
            <person name="Fukui M."/>
        </authorList>
    </citation>
    <scope>NUCLEOTIDE SEQUENCE [LARGE SCALE GENOMIC DNA]</scope>
    <source>
        <strain evidence="9">HC45</strain>
    </source>
</reference>
<feature type="domain" description="FAD dependent oxidoreductase" evidence="6">
    <location>
        <begin position="7"/>
        <end position="54"/>
    </location>
</feature>
<dbReference type="Gene3D" id="3.50.50.60">
    <property type="entry name" value="FAD/NAD(P)-binding domain"/>
    <property type="match status" value="1"/>
</dbReference>
<keyword evidence="4" id="KW-0274">FAD</keyword>
<dbReference type="InterPro" id="IPR039651">
    <property type="entry name" value="FixC-like"/>
</dbReference>
<dbReference type="Proteomes" id="UP000065807">
    <property type="component" value="Chromosome"/>
</dbReference>
<evidence type="ECO:0000313" key="9">
    <source>
        <dbReference type="Proteomes" id="UP000065807"/>
    </source>
</evidence>
<protein>
    <submittedName>
        <fullName evidence="8">Protein fixC</fullName>
    </submittedName>
</protein>
<evidence type="ECO:0000313" key="8">
    <source>
        <dbReference type="EMBL" id="BAS27791.1"/>
    </source>
</evidence>
<keyword evidence="5" id="KW-0560">Oxidoreductase</keyword>
<dbReference type="SUPFAM" id="SSF54373">
    <property type="entry name" value="FAD-linked reductases, C-terminal domain"/>
    <property type="match status" value="1"/>
</dbReference>
<evidence type="ECO:0000256" key="3">
    <source>
        <dbReference type="ARBA" id="ARBA00022630"/>
    </source>
</evidence>
<dbReference type="InterPro" id="IPR059103">
    <property type="entry name" value="FixC-like_C"/>
</dbReference>
<feature type="domain" description="FixC-like C-terminal" evidence="7">
    <location>
        <begin position="370"/>
        <end position="438"/>
    </location>
</feature>
<evidence type="ECO:0000256" key="2">
    <source>
        <dbReference type="ARBA" id="ARBA00006796"/>
    </source>
</evidence>
<organism evidence="8 9">
    <name type="scientific">Limnochorda pilosa</name>
    <dbReference type="NCBI Taxonomy" id="1555112"/>
    <lineage>
        <taxon>Bacteria</taxon>
        <taxon>Bacillati</taxon>
        <taxon>Bacillota</taxon>
        <taxon>Limnochordia</taxon>
        <taxon>Limnochordales</taxon>
        <taxon>Limnochordaceae</taxon>
        <taxon>Limnochorda</taxon>
    </lineage>
</organism>
<dbReference type="AlphaFoldDB" id="A0A0K2SKZ6"/>
<evidence type="ECO:0000256" key="1">
    <source>
        <dbReference type="ARBA" id="ARBA00001974"/>
    </source>
</evidence>
<evidence type="ECO:0000259" key="6">
    <source>
        <dbReference type="Pfam" id="PF01266"/>
    </source>
</evidence>
<dbReference type="KEGG" id="lpil:LIP_1950"/>
<dbReference type="InterPro" id="IPR006076">
    <property type="entry name" value="FAD-dep_OxRdtase"/>
</dbReference>
<gene>
    <name evidence="8" type="ORF">LIP_1950</name>
</gene>
<dbReference type="PANTHER" id="PTHR43624">
    <property type="entry name" value="ELECTRON TRANSFER FLAVOPROTEIN-QUINONE OXIDOREDUCTASE YDIS-RELATED"/>
    <property type="match status" value="1"/>
</dbReference>
<dbReference type="PATRIC" id="fig|1555112.3.peg.1983"/>
<dbReference type="Pfam" id="PF26311">
    <property type="entry name" value="ETF-QO_FixC_C"/>
    <property type="match status" value="1"/>
</dbReference>
<reference evidence="9" key="1">
    <citation type="submission" date="2015-07" db="EMBL/GenBank/DDBJ databases">
        <title>Complete genome sequence and phylogenetic analysis of Limnochorda pilosa.</title>
        <authorList>
            <person name="Watanabe M."/>
            <person name="Kojima H."/>
            <person name="Fukui M."/>
        </authorList>
    </citation>
    <scope>NUCLEOTIDE SEQUENCE [LARGE SCALE GENOMIC DNA]</scope>
    <source>
        <strain evidence="9">HC45</strain>
    </source>
</reference>
<evidence type="ECO:0000256" key="5">
    <source>
        <dbReference type="ARBA" id="ARBA00023002"/>
    </source>
</evidence>
<dbReference type="PRINTS" id="PR00420">
    <property type="entry name" value="RNGMNOXGNASE"/>
</dbReference>
<dbReference type="RefSeq" id="WP_068137141.1">
    <property type="nucleotide sequence ID" value="NZ_AP014924.1"/>
</dbReference>
<dbReference type="GO" id="GO:0016491">
    <property type="term" value="F:oxidoreductase activity"/>
    <property type="evidence" value="ECO:0007669"/>
    <property type="project" value="UniProtKB-KW"/>
</dbReference>
<evidence type="ECO:0000259" key="7">
    <source>
        <dbReference type="Pfam" id="PF26311"/>
    </source>
</evidence>
<accession>A0A0K2SKZ6</accession>
<dbReference type="PANTHER" id="PTHR43624:SF2">
    <property type="entry name" value="ELECTRON TRANSFER FLAVOPROTEIN-QUINONE OXIDOREDUCTASE YDIS-RELATED"/>
    <property type="match status" value="1"/>
</dbReference>
<sequence length="439" mass="47708">MADERFDAVVVGAGPAGTAAAYTMAKAGLSVVLLDRGEFPGAKNMFGGIIYRQQLEELIPGCTQEPGFPVERHITEQRYWLLGPESVVSIGHKHERFNRSPHNAWSAFRVKFDPWLAGKAEEAGALPIYQTAATGLIRDGSGRVVGVHTDRPDGDLHAGVVVIADGVNGLLAEQIGVHRPWRPDEVSLAVKEVIALPREKIEDRFNLEGDEGTTIEFLGATSQGMTGLGFLYTNRESFSLGIGVMVSDLQRTGVKPYELLESVKRHPMIRRLIAGGETKEYSAHLIPEGAWCSVPPLSGDGWVICGDAAQMVDFVHREGTNLAMASGHLAGEAVVEAKQRGDFSAASLAGYDRRVHASFIRADLKKIQRMPAFLHGQDPARLFDGLIGAMNEAAYRYFLVDGLSKAQAQRQMLRKLMQAAGGPSGALRLAWRGWRAMNA</sequence>
<comment type="similarity">
    <text evidence="2">Belongs to the ETF-QO/FixC family.</text>
</comment>
<keyword evidence="9" id="KW-1185">Reference proteome</keyword>
<dbReference type="STRING" id="1555112.LIP_1950"/>